<protein>
    <submittedName>
        <fullName evidence="12">ABC transporter, ATP-binding protein</fullName>
    </submittedName>
</protein>
<feature type="transmembrane region" description="Helical" evidence="9">
    <location>
        <begin position="133"/>
        <end position="151"/>
    </location>
</feature>
<evidence type="ECO:0000256" key="9">
    <source>
        <dbReference type="SAM" id="Phobius"/>
    </source>
</evidence>
<evidence type="ECO:0000256" key="5">
    <source>
        <dbReference type="ARBA" id="ARBA00022741"/>
    </source>
</evidence>
<dbReference type="PANTHER" id="PTHR43394:SF1">
    <property type="entry name" value="ATP-BINDING CASSETTE SUB-FAMILY B MEMBER 10, MITOCHONDRIAL"/>
    <property type="match status" value="1"/>
</dbReference>
<feature type="transmembrane region" description="Helical" evidence="9">
    <location>
        <begin position="278"/>
        <end position="297"/>
    </location>
</feature>
<dbReference type="InterPro" id="IPR003593">
    <property type="entry name" value="AAA+_ATPase"/>
</dbReference>
<sequence>MRKLAHYLKKFKGQVILGPAFKLAEAILELLVPLVMASIIDVGIRGGDEGYVWRMGGVLAVLAVLGFSSAMVAQYSASRASQGFGTLVRSDLFRHIASLSHAELDGLGTPSLITRLNNDVNQLQVAVAMFIRLVFRAPFLAVGATVMAMLLDLRLSVIFLAAAVLIALTLWRVMSRSVPHFKRIQRLLDKISLITQENLEGVRVIRAFSKQESEGERFNDASEELRRSTLRVNRLSALLNPATSIIANAAILAILWFGGQRVYAGTLTQGQVIALWNYMTQILLALIVVANLVVIFTKAAASAQRVNDVFETRPSVTDTGNTPVSPVPGAPKLSFESVSFRYPGGGLSLADLSISVAPGETIGIIGGTGAGKSTLVNLVPRFYDATEGRILVDGIDVKEYPFLDLRGQIGMVPQSAVLFSGTIRSNLRWRKADAEDSALWTALDLAQAADFVRALPEGLDSPVTQGGKNLSGGQRQRLTIARALVGSPSILILDDSASALDFATDAALRRALKRDTAGMTILMVSQRANTVKGADRIIVLDGGAVAGIGTHAELFETCPVYREICLSQLSEEEAKRA</sequence>
<dbReference type="Pfam" id="PF00664">
    <property type="entry name" value="ABC_membrane"/>
    <property type="match status" value="1"/>
</dbReference>
<feature type="transmembrane region" description="Helical" evidence="9">
    <location>
        <begin position="235"/>
        <end position="258"/>
    </location>
</feature>
<evidence type="ECO:0000256" key="2">
    <source>
        <dbReference type="ARBA" id="ARBA00022448"/>
    </source>
</evidence>
<dbReference type="FunFam" id="3.40.50.300:FF:000854">
    <property type="entry name" value="Multidrug ABC transporter ATP-binding protein"/>
    <property type="match status" value="1"/>
</dbReference>
<dbReference type="PANTHER" id="PTHR43394">
    <property type="entry name" value="ATP-DEPENDENT PERMEASE MDL1, MITOCHONDRIAL"/>
    <property type="match status" value="1"/>
</dbReference>
<dbReference type="PROSITE" id="PS50893">
    <property type="entry name" value="ABC_TRANSPORTER_2"/>
    <property type="match status" value="1"/>
</dbReference>
<dbReference type="PROSITE" id="PS00211">
    <property type="entry name" value="ABC_TRANSPORTER_1"/>
    <property type="match status" value="1"/>
</dbReference>
<dbReference type="SUPFAM" id="SSF90123">
    <property type="entry name" value="ABC transporter transmembrane region"/>
    <property type="match status" value="1"/>
</dbReference>
<dbReference type="SMART" id="SM00382">
    <property type="entry name" value="AAA"/>
    <property type="match status" value="1"/>
</dbReference>
<feature type="domain" description="ABC transmembrane type-1" evidence="11">
    <location>
        <begin position="16"/>
        <end position="298"/>
    </location>
</feature>
<keyword evidence="3" id="KW-1003">Cell membrane</keyword>
<evidence type="ECO:0000256" key="3">
    <source>
        <dbReference type="ARBA" id="ARBA00022475"/>
    </source>
</evidence>
<dbReference type="SUPFAM" id="SSF52540">
    <property type="entry name" value="P-loop containing nucleoside triphosphate hydrolases"/>
    <property type="match status" value="1"/>
</dbReference>
<dbReference type="GO" id="GO:0005886">
    <property type="term" value="C:plasma membrane"/>
    <property type="evidence" value="ECO:0007669"/>
    <property type="project" value="UniProtKB-SubCell"/>
</dbReference>
<accession>A0A212JZN1</accession>
<keyword evidence="8 9" id="KW-0472">Membrane</keyword>
<comment type="subcellular location">
    <subcellularLocation>
        <location evidence="1">Cell membrane</location>
        <topology evidence="1">Multi-pass membrane protein</topology>
    </subcellularLocation>
</comment>
<dbReference type="InterPro" id="IPR039421">
    <property type="entry name" value="Type_1_exporter"/>
</dbReference>
<feature type="domain" description="ABC transporter" evidence="10">
    <location>
        <begin position="333"/>
        <end position="567"/>
    </location>
</feature>
<dbReference type="Gene3D" id="3.40.50.300">
    <property type="entry name" value="P-loop containing nucleotide triphosphate hydrolases"/>
    <property type="match status" value="1"/>
</dbReference>
<dbReference type="InterPro" id="IPR003439">
    <property type="entry name" value="ABC_transporter-like_ATP-bd"/>
</dbReference>
<evidence type="ECO:0000256" key="6">
    <source>
        <dbReference type="ARBA" id="ARBA00022840"/>
    </source>
</evidence>
<name>A0A212JZN1_9FIRM</name>
<proteinExistence type="predicted"/>
<gene>
    <name evidence="12" type="ORF">KL86CLO1_11972</name>
</gene>
<dbReference type="Pfam" id="PF00005">
    <property type="entry name" value="ABC_tran"/>
    <property type="match status" value="1"/>
</dbReference>
<keyword evidence="2" id="KW-0813">Transport</keyword>
<feature type="transmembrane region" description="Helical" evidence="9">
    <location>
        <begin position="20"/>
        <end position="40"/>
    </location>
</feature>
<keyword evidence="6 12" id="KW-0067">ATP-binding</keyword>
<keyword evidence="4 9" id="KW-0812">Transmembrane</keyword>
<dbReference type="GO" id="GO:0015421">
    <property type="term" value="F:ABC-type oligopeptide transporter activity"/>
    <property type="evidence" value="ECO:0007669"/>
    <property type="project" value="TreeGrafter"/>
</dbReference>
<dbReference type="InterPro" id="IPR017871">
    <property type="entry name" value="ABC_transporter-like_CS"/>
</dbReference>
<evidence type="ECO:0000256" key="4">
    <source>
        <dbReference type="ARBA" id="ARBA00022692"/>
    </source>
</evidence>
<dbReference type="GO" id="GO:0005524">
    <property type="term" value="F:ATP binding"/>
    <property type="evidence" value="ECO:0007669"/>
    <property type="project" value="UniProtKB-KW"/>
</dbReference>
<dbReference type="CDD" id="cd18548">
    <property type="entry name" value="ABC_6TM_Tm287_like"/>
    <property type="match status" value="1"/>
</dbReference>
<dbReference type="InterPro" id="IPR027417">
    <property type="entry name" value="P-loop_NTPase"/>
</dbReference>
<evidence type="ECO:0000259" key="11">
    <source>
        <dbReference type="PROSITE" id="PS50929"/>
    </source>
</evidence>
<dbReference type="InterPro" id="IPR011527">
    <property type="entry name" value="ABC1_TM_dom"/>
</dbReference>
<reference evidence="12" key="1">
    <citation type="submission" date="2016-04" db="EMBL/GenBank/DDBJ databases">
        <authorList>
            <person name="Evans L.H."/>
            <person name="Alamgir A."/>
            <person name="Owens N."/>
            <person name="Weber N.D."/>
            <person name="Virtaneva K."/>
            <person name="Barbian K."/>
            <person name="Babar A."/>
            <person name="Rosenke K."/>
        </authorList>
    </citation>
    <scope>NUCLEOTIDE SEQUENCE</scope>
    <source>
        <strain evidence="12">86</strain>
    </source>
</reference>
<dbReference type="AlphaFoldDB" id="A0A212JZN1"/>
<evidence type="ECO:0000256" key="7">
    <source>
        <dbReference type="ARBA" id="ARBA00022989"/>
    </source>
</evidence>
<keyword evidence="7 9" id="KW-1133">Transmembrane helix</keyword>
<dbReference type="Gene3D" id="1.20.1560.10">
    <property type="entry name" value="ABC transporter type 1, transmembrane domain"/>
    <property type="match status" value="1"/>
</dbReference>
<dbReference type="EMBL" id="FLUN01000001">
    <property type="protein sequence ID" value="SBW04970.1"/>
    <property type="molecule type" value="Genomic_DNA"/>
</dbReference>
<evidence type="ECO:0000256" key="8">
    <source>
        <dbReference type="ARBA" id="ARBA00023136"/>
    </source>
</evidence>
<dbReference type="GO" id="GO:0016887">
    <property type="term" value="F:ATP hydrolysis activity"/>
    <property type="evidence" value="ECO:0007669"/>
    <property type="project" value="InterPro"/>
</dbReference>
<organism evidence="12">
    <name type="scientific">uncultured Eubacteriales bacterium</name>
    <dbReference type="NCBI Taxonomy" id="172733"/>
    <lineage>
        <taxon>Bacteria</taxon>
        <taxon>Bacillati</taxon>
        <taxon>Bacillota</taxon>
        <taxon>Clostridia</taxon>
        <taxon>Eubacteriales</taxon>
        <taxon>environmental samples</taxon>
    </lineage>
</organism>
<evidence type="ECO:0000256" key="1">
    <source>
        <dbReference type="ARBA" id="ARBA00004651"/>
    </source>
</evidence>
<dbReference type="InterPro" id="IPR036640">
    <property type="entry name" value="ABC1_TM_sf"/>
</dbReference>
<evidence type="ECO:0000259" key="10">
    <source>
        <dbReference type="PROSITE" id="PS50893"/>
    </source>
</evidence>
<evidence type="ECO:0000313" key="12">
    <source>
        <dbReference type="EMBL" id="SBW04970.1"/>
    </source>
</evidence>
<feature type="transmembrane region" description="Helical" evidence="9">
    <location>
        <begin position="157"/>
        <end position="174"/>
    </location>
</feature>
<keyword evidence="5" id="KW-0547">Nucleotide-binding</keyword>
<feature type="transmembrane region" description="Helical" evidence="9">
    <location>
        <begin position="52"/>
        <end position="73"/>
    </location>
</feature>
<dbReference type="PROSITE" id="PS50929">
    <property type="entry name" value="ABC_TM1F"/>
    <property type="match status" value="1"/>
</dbReference>